<name>A0ABD0PCZ4_CIRMR</name>
<proteinExistence type="predicted"/>
<feature type="non-terminal residue" evidence="3">
    <location>
        <position position="85"/>
    </location>
</feature>
<dbReference type="PANTHER" id="PTHR13069:SF21">
    <property type="entry name" value="ALKYLATED DNA REPAIR PROTEIN ALKB HOMOLOG 8"/>
    <property type="match status" value="1"/>
</dbReference>
<evidence type="ECO:0000256" key="1">
    <source>
        <dbReference type="ARBA" id="ARBA00022603"/>
    </source>
</evidence>
<keyword evidence="4" id="KW-1185">Reference proteome</keyword>
<dbReference type="SUPFAM" id="SSF53335">
    <property type="entry name" value="S-adenosyl-L-methionine-dependent methyltransferases"/>
    <property type="match status" value="1"/>
</dbReference>
<dbReference type="InterPro" id="IPR051422">
    <property type="entry name" value="AlkB_tRNA_MeTrf/Diox"/>
</dbReference>
<evidence type="ECO:0008006" key="5">
    <source>
        <dbReference type="Google" id="ProtNLM"/>
    </source>
</evidence>
<comment type="caution">
    <text evidence="3">The sequence shown here is derived from an EMBL/GenBank/DDBJ whole genome shotgun (WGS) entry which is preliminary data.</text>
</comment>
<organism evidence="3 4">
    <name type="scientific">Cirrhinus mrigala</name>
    <name type="common">Mrigala</name>
    <dbReference type="NCBI Taxonomy" id="683832"/>
    <lineage>
        <taxon>Eukaryota</taxon>
        <taxon>Metazoa</taxon>
        <taxon>Chordata</taxon>
        <taxon>Craniata</taxon>
        <taxon>Vertebrata</taxon>
        <taxon>Euteleostomi</taxon>
        <taxon>Actinopterygii</taxon>
        <taxon>Neopterygii</taxon>
        <taxon>Teleostei</taxon>
        <taxon>Ostariophysi</taxon>
        <taxon>Cypriniformes</taxon>
        <taxon>Cyprinidae</taxon>
        <taxon>Labeoninae</taxon>
        <taxon>Labeonini</taxon>
        <taxon>Cirrhinus</taxon>
    </lineage>
</organism>
<dbReference type="Proteomes" id="UP001529510">
    <property type="component" value="Unassembled WGS sequence"/>
</dbReference>
<dbReference type="EMBL" id="JAMKFB020000016">
    <property type="protein sequence ID" value="KAL0171506.1"/>
    <property type="molecule type" value="Genomic_DNA"/>
</dbReference>
<evidence type="ECO:0000313" key="4">
    <source>
        <dbReference type="Proteomes" id="UP001529510"/>
    </source>
</evidence>
<dbReference type="Gene3D" id="3.40.50.150">
    <property type="entry name" value="Vaccinia Virus protein VP39"/>
    <property type="match status" value="1"/>
</dbReference>
<dbReference type="InterPro" id="IPR029063">
    <property type="entry name" value="SAM-dependent_MTases_sf"/>
</dbReference>
<accession>A0ABD0PCZ4</accession>
<keyword evidence="2" id="KW-0808">Transferase</keyword>
<evidence type="ECO:0000256" key="2">
    <source>
        <dbReference type="ARBA" id="ARBA00022679"/>
    </source>
</evidence>
<keyword evidence="1" id="KW-0489">Methyltransferase</keyword>
<dbReference type="GO" id="GO:0008168">
    <property type="term" value="F:methyltransferase activity"/>
    <property type="evidence" value="ECO:0007669"/>
    <property type="project" value="UniProtKB-KW"/>
</dbReference>
<dbReference type="GO" id="GO:0032259">
    <property type="term" value="P:methylation"/>
    <property type="evidence" value="ECO:0007669"/>
    <property type="project" value="UniProtKB-KW"/>
</dbReference>
<reference evidence="3 4" key="1">
    <citation type="submission" date="2024-05" db="EMBL/GenBank/DDBJ databases">
        <title>Genome sequencing and assembly of Indian major carp, Cirrhinus mrigala (Hamilton, 1822).</title>
        <authorList>
            <person name="Mohindra V."/>
            <person name="Chowdhury L.M."/>
            <person name="Lal K."/>
            <person name="Jena J.K."/>
        </authorList>
    </citation>
    <scope>NUCLEOTIDE SEQUENCE [LARGE SCALE GENOMIC DNA]</scope>
    <source>
        <strain evidence="3">CM1030</strain>
        <tissue evidence="3">Blood</tissue>
    </source>
</reference>
<protein>
    <recommendedName>
        <fullName evidence="5">tRNA methyltransferase 9B</fullName>
    </recommendedName>
</protein>
<dbReference type="PANTHER" id="PTHR13069">
    <property type="entry name" value="ALKYLATED DNA REPAIR PROTEIN ALKB HOMOLOG 8"/>
    <property type="match status" value="1"/>
</dbReference>
<sequence length="85" mass="9269">YPSVCDSQRPPSPPTVPVAEGDACRLEAQYVHQVYEEISSHFSSTRHSPWPQVRDFLLSLPPGSILADVGCGNGKYLGINPEVMS</sequence>
<gene>
    <name evidence="3" type="ORF">M9458_031817</name>
</gene>
<evidence type="ECO:0000313" key="3">
    <source>
        <dbReference type="EMBL" id="KAL0171506.1"/>
    </source>
</evidence>
<feature type="non-terminal residue" evidence="3">
    <location>
        <position position="1"/>
    </location>
</feature>
<dbReference type="AlphaFoldDB" id="A0ABD0PCZ4"/>